<evidence type="ECO:0000256" key="2">
    <source>
        <dbReference type="ARBA" id="ARBA00022512"/>
    </source>
</evidence>
<keyword evidence="6" id="KW-0677">Repeat</keyword>
<dbReference type="InterPro" id="IPR032675">
    <property type="entry name" value="LRR_dom_sf"/>
</dbReference>
<keyword evidence="13" id="KW-1185">Reference proteome</keyword>
<comment type="subcellular location">
    <subcellularLocation>
        <location evidence="1">Secreted</location>
        <location evidence="1">Cell wall</location>
    </subcellularLocation>
</comment>
<evidence type="ECO:0000256" key="4">
    <source>
        <dbReference type="ARBA" id="ARBA00022614"/>
    </source>
</evidence>
<proteinExistence type="predicted"/>
<feature type="compositionally biased region" description="Pro residues" evidence="10">
    <location>
        <begin position="48"/>
        <end position="60"/>
    </location>
</feature>
<evidence type="ECO:0000259" key="11">
    <source>
        <dbReference type="Pfam" id="PF08263"/>
    </source>
</evidence>
<dbReference type="InterPro" id="IPR013210">
    <property type="entry name" value="LRR_N_plant-typ"/>
</dbReference>
<evidence type="ECO:0000256" key="7">
    <source>
        <dbReference type="ARBA" id="ARBA00023278"/>
    </source>
</evidence>
<reference evidence="12 13" key="1">
    <citation type="submission" date="2021-02" db="EMBL/GenBank/DDBJ databases">
        <title>Plant Genome Project.</title>
        <authorList>
            <person name="Zhang R.-G."/>
        </authorList>
    </citation>
    <scope>NUCLEOTIDE SEQUENCE [LARGE SCALE GENOMIC DNA]</scope>
    <source>
        <tissue evidence="12">Leaves</tissue>
    </source>
</reference>
<dbReference type="Proteomes" id="UP000827721">
    <property type="component" value="Unassembled WGS sequence"/>
</dbReference>
<keyword evidence="3" id="KW-0964">Secreted</keyword>
<evidence type="ECO:0000313" key="13">
    <source>
        <dbReference type="Proteomes" id="UP000827721"/>
    </source>
</evidence>
<dbReference type="Pfam" id="PF00560">
    <property type="entry name" value="LRR_1"/>
    <property type="match status" value="2"/>
</dbReference>
<evidence type="ECO:0000256" key="10">
    <source>
        <dbReference type="SAM" id="MobiDB-lite"/>
    </source>
</evidence>
<keyword evidence="7" id="KW-0379">Hydroxylation</keyword>
<keyword evidence="4" id="KW-0433">Leucine-rich repeat</keyword>
<feature type="region of interest" description="Disordered" evidence="10">
    <location>
        <begin position="43"/>
        <end position="62"/>
    </location>
</feature>
<gene>
    <name evidence="12" type="ORF">JRO89_XS03G0212600</name>
</gene>
<dbReference type="EMBL" id="JAFEMO010000003">
    <property type="protein sequence ID" value="KAH7573831.1"/>
    <property type="molecule type" value="Genomic_DNA"/>
</dbReference>
<dbReference type="Pfam" id="PF08263">
    <property type="entry name" value="LRRNT_2"/>
    <property type="match status" value="1"/>
</dbReference>
<name>A0ABQ8IB03_9ROSI</name>
<dbReference type="Gene3D" id="3.80.10.10">
    <property type="entry name" value="Ribonuclease Inhibitor"/>
    <property type="match status" value="1"/>
</dbReference>
<evidence type="ECO:0000256" key="1">
    <source>
        <dbReference type="ARBA" id="ARBA00004191"/>
    </source>
</evidence>
<feature type="region of interest" description="Disordered" evidence="10">
    <location>
        <begin position="389"/>
        <end position="409"/>
    </location>
</feature>
<dbReference type="Pfam" id="PF13855">
    <property type="entry name" value="LRR_8"/>
    <property type="match status" value="1"/>
</dbReference>
<dbReference type="PANTHER" id="PTHR32093">
    <property type="entry name" value="LEUCINE-RICH REPEAT EXTENSIN-LIKE PROTEIN 3-RELATED"/>
    <property type="match status" value="1"/>
</dbReference>
<comment type="caution">
    <text evidence="12">The sequence shown here is derived from an EMBL/GenBank/DDBJ whole genome shotgun (WGS) entry which is preliminary data.</text>
</comment>
<evidence type="ECO:0000256" key="5">
    <source>
        <dbReference type="ARBA" id="ARBA00022729"/>
    </source>
</evidence>
<accession>A0ABQ8IB03</accession>
<dbReference type="InterPro" id="IPR051582">
    <property type="entry name" value="LRR_extensin-like_regulator"/>
</dbReference>
<keyword evidence="5" id="KW-0732">Signal</keyword>
<protein>
    <recommendedName>
        <fullName evidence="9">Cell wall hydroxyproline-rich glycoprotein</fullName>
    </recommendedName>
</protein>
<dbReference type="PROSITE" id="PS51257">
    <property type="entry name" value="PROKAR_LIPOPROTEIN"/>
    <property type="match status" value="1"/>
</dbReference>
<evidence type="ECO:0000256" key="8">
    <source>
        <dbReference type="ARBA" id="ARBA00023316"/>
    </source>
</evidence>
<evidence type="ECO:0000256" key="9">
    <source>
        <dbReference type="ARBA" id="ARBA00041871"/>
    </source>
</evidence>
<evidence type="ECO:0000256" key="6">
    <source>
        <dbReference type="ARBA" id="ARBA00022737"/>
    </source>
</evidence>
<evidence type="ECO:0000256" key="3">
    <source>
        <dbReference type="ARBA" id="ARBA00022525"/>
    </source>
</evidence>
<keyword evidence="8" id="KW-0961">Cell wall biogenesis/degradation</keyword>
<sequence>MKISCLSLARWGLLTITIILSISCQSHQFFHLKAPLRLPHLPLASSSSPPPPTPPPPTPVQNPRLSKAYIALTAWKKAITSDPQNFTANWYGPDVCSYNGVYCTSAPDDSYTTTVAGVDLNNADIAGTLPTELGLLTDLALFHINTNRFCGPIPDSFRDLKLLYEFDISNNQFTGKFPPVLLCLPSLKFLDIRYNGFDGGIPPELFDIKLDALFINNNKFRSSLPKNIGNSTVSVLVLANNDFNGCVPSSLTTMAGTLNELILTNAGLTGCLQPEIGLLNQLTVFDVSNNRLVGSLPESIAEMKNLEQLNVANNNLSGDIPNSICSLPRLENFTYSFNYFCKVPETCLNVPEKDDQKNCIPNRPLQRSPQDCNSLYSIPVDCGAFGCSPPPRSPPSPSPPMHKPPPVHN</sequence>
<organism evidence="12 13">
    <name type="scientific">Xanthoceras sorbifolium</name>
    <dbReference type="NCBI Taxonomy" id="99658"/>
    <lineage>
        <taxon>Eukaryota</taxon>
        <taxon>Viridiplantae</taxon>
        <taxon>Streptophyta</taxon>
        <taxon>Embryophyta</taxon>
        <taxon>Tracheophyta</taxon>
        <taxon>Spermatophyta</taxon>
        <taxon>Magnoliopsida</taxon>
        <taxon>eudicotyledons</taxon>
        <taxon>Gunneridae</taxon>
        <taxon>Pentapetalae</taxon>
        <taxon>rosids</taxon>
        <taxon>malvids</taxon>
        <taxon>Sapindales</taxon>
        <taxon>Sapindaceae</taxon>
        <taxon>Xanthoceroideae</taxon>
        <taxon>Xanthoceras</taxon>
    </lineage>
</organism>
<evidence type="ECO:0000313" key="12">
    <source>
        <dbReference type="EMBL" id="KAH7573831.1"/>
    </source>
</evidence>
<dbReference type="InterPro" id="IPR001611">
    <property type="entry name" value="Leu-rich_rpt"/>
</dbReference>
<keyword evidence="2" id="KW-0134">Cell wall</keyword>
<feature type="domain" description="Leucine-rich repeat-containing N-terminal plant-type" evidence="11">
    <location>
        <begin position="71"/>
        <end position="104"/>
    </location>
</feature>
<dbReference type="SUPFAM" id="SSF52058">
    <property type="entry name" value="L domain-like"/>
    <property type="match status" value="1"/>
</dbReference>
<dbReference type="PANTHER" id="PTHR32093:SF121">
    <property type="entry name" value="LEUCINE-RICH REPEAT EXTENSIN-LIKE PROTEIN 6"/>
    <property type="match status" value="1"/>
</dbReference>